<name>A0A9P9AXG3_9HYPO</name>
<gene>
    <name evidence="3" type="ORF">B0T10DRAFT_554733</name>
</gene>
<accession>A0A9P9AXG3</accession>
<keyword evidence="2" id="KW-0472">Membrane</keyword>
<evidence type="ECO:0000256" key="1">
    <source>
        <dbReference type="SAM" id="MobiDB-lite"/>
    </source>
</evidence>
<keyword evidence="4" id="KW-1185">Reference proteome</keyword>
<protein>
    <submittedName>
        <fullName evidence="3">Uncharacterized protein</fullName>
    </submittedName>
</protein>
<organism evidence="3 4">
    <name type="scientific">Thelonectria olida</name>
    <dbReference type="NCBI Taxonomy" id="1576542"/>
    <lineage>
        <taxon>Eukaryota</taxon>
        <taxon>Fungi</taxon>
        <taxon>Dikarya</taxon>
        <taxon>Ascomycota</taxon>
        <taxon>Pezizomycotina</taxon>
        <taxon>Sordariomycetes</taxon>
        <taxon>Hypocreomycetidae</taxon>
        <taxon>Hypocreales</taxon>
        <taxon>Nectriaceae</taxon>
        <taxon>Thelonectria</taxon>
    </lineage>
</organism>
<sequence length="262" mass="28997">MPAINLAVLQPRGSKDMTPTATGFLAATIILGLILVILLWMYHISSRNLAKARKEVTKLTKKTRDKSESSQLLQAELTEALLACEFFQNAYNKEHKKNQEFQIRRVNAGAVPTSANRFANHFDSMDSVIPKSAHYGAGAEFEDLTHVFEAEMVKQPMGRSHRGNIPVVDIPRALTYDATKAAARKAKKAQAAKKVEEEEASFTTWGMNEHGKTPFYDFSGISEMGMKEALKPQQLRWPFSGSDTSSDAESSHAPTLMTFASS</sequence>
<comment type="caution">
    <text evidence="3">The sequence shown here is derived from an EMBL/GenBank/DDBJ whole genome shotgun (WGS) entry which is preliminary data.</text>
</comment>
<dbReference type="EMBL" id="JAGPYM010000001">
    <property type="protein sequence ID" value="KAH6900198.1"/>
    <property type="molecule type" value="Genomic_DNA"/>
</dbReference>
<proteinExistence type="predicted"/>
<evidence type="ECO:0000313" key="4">
    <source>
        <dbReference type="Proteomes" id="UP000777438"/>
    </source>
</evidence>
<feature type="region of interest" description="Disordered" evidence="1">
    <location>
        <begin position="238"/>
        <end position="262"/>
    </location>
</feature>
<keyword evidence="2" id="KW-1133">Transmembrane helix</keyword>
<feature type="transmembrane region" description="Helical" evidence="2">
    <location>
        <begin position="20"/>
        <end position="44"/>
    </location>
</feature>
<evidence type="ECO:0000313" key="3">
    <source>
        <dbReference type="EMBL" id="KAH6900198.1"/>
    </source>
</evidence>
<evidence type="ECO:0000256" key="2">
    <source>
        <dbReference type="SAM" id="Phobius"/>
    </source>
</evidence>
<dbReference type="Proteomes" id="UP000777438">
    <property type="component" value="Unassembled WGS sequence"/>
</dbReference>
<dbReference type="AlphaFoldDB" id="A0A9P9AXG3"/>
<reference evidence="3 4" key="1">
    <citation type="journal article" date="2021" name="Nat. Commun.">
        <title>Genetic determinants of endophytism in the Arabidopsis root mycobiome.</title>
        <authorList>
            <person name="Mesny F."/>
            <person name="Miyauchi S."/>
            <person name="Thiergart T."/>
            <person name="Pickel B."/>
            <person name="Atanasova L."/>
            <person name="Karlsson M."/>
            <person name="Huettel B."/>
            <person name="Barry K.W."/>
            <person name="Haridas S."/>
            <person name="Chen C."/>
            <person name="Bauer D."/>
            <person name="Andreopoulos W."/>
            <person name="Pangilinan J."/>
            <person name="LaButti K."/>
            <person name="Riley R."/>
            <person name="Lipzen A."/>
            <person name="Clum A."/>
            <person name="Drula E."/>
            <person name="Henrissat B."/>
            <person name="Kohler A."/>
            <person name="Grigoriev I.V."/>
            <person name="Martin F.M."/>
            <person name="Hacquard S."/>
        </authorList>
    </citation>
    <scope>NUCLEOTIDE SEQUENCE [LARGE SCALE GENOMIC DNA]</scope>
    <source>
        <strain evidence="3 4">MPI-CAGE-CH-0241</strain>
    </source>
</reference>
<keyword evidence="2" id="KW-0812">Transmembrane</keyword>